<dbReference type="EMBL" id="MPOG01000016">
    <property type="protein sequence ID" value="OOH93685.1"/>
    <property type="molecule type" value="Genomic_DNA"/>
</dbReference>
<dbReference type="OrthoDB" id="1096850at2"/>
<dbReference type="PROSITE" id="PS51257">
    <property type="entry name" value="PROKAR_LIPOPROTEIN"/>
    <property type="match status" value="1"/>
</dbReference>
<accession>A0A1V3TXQ0</accession>
<keyword evidence="2" id="KW-1185">Reference proteome</keyword>
<protein>
    <recommendedName>
        <fullName evidence="3">Lipoprotein</fullName>
    </recommendedName>
</protein>
<dbReference type="AlphaFoldDB" id="A0A1V3TXQ0"/>
<reference evidence="1 2" key="1">
    <citation type="submission" date="2016-11" db="EMBL/GenBank/DDBJ databases">
        <title>Genome sequence and comparative genomic analysis of clinical strain Elizabethkingia meningoseptica 61421 PRCM.</title>
        <authorList>
            <person name="Wang M."/>
            <person name="Hu S."/>
            <person name="Cao L."/>
            <person name="Jiang T."/>
            <person name="Zhou Y."/>
            <person name="Ming D."/>
        </authorList>
    </citation>
    <scope>NUCLEOTIDE SEQUENCE [LARGE SCALE GENOMIC DNA]</scope>
    <source>
        <strain evidence="1 2">61421 PRCM</strain>
    </source>
</reference>
<proteinExistence type="predicted"/>
<evidence type="ECO:0000313" key="1">
    <source>
        <dbReference type="EMBL" id="OOH93685.1"/>
    </source>
</evidence>
<sequence>MAKRNLKAVFFSLLLFLVIACKITYKEHYDKTQDNLSYELCQIYGFDQGIRDTVLTFNKRKVMPEIDSVNFVRIISFIRKNGFPNEKLLGKRNFSQECVESSAVAVLLHNPQRIVKDKNNFYLLLTEVNKGNMKRDFFATVLDKYYWAKKGNNRKVYYGTPFGKPCIEEKRVSDSLRKEIGLNPLDDSSYRKCSN</sequence>
<gene>
    <name evidence="1" type="ORF">BMF97_14745</name>
</gene>
<name>A0A1V3TXQ0_ELIME</name>
<evidence type="ECO:0008006" key="3">
    <source>
        <dbReference type="Google" id="ProtNLM"/>
    </source>
</evidence>
<evidence type="ECO:0000313" key="2">
    <source>
        <dbReference type="Proteomes" id="UP000188947"/>
    </source>
</evidence>
<dbReference type="Proteomes" id="UP000188947">
    <property type="component" value="Unassembled WGS sequence"/>
</dbReference>
<organism evidence="1 2">
    <name type="scientific">Elizabethkingia meningoseptica</name>
    <name type="common">Chryseobacterium meningosepticum</name>
    <dbReference type="NCBI Taxonomy" id="238"/>
    <lineage>
        <taxon>Bacteria</taxon>
        <taxon>Pseudomonadati</taxon>
        <taxon>Bacteroidota</taxon>
        <taxon>Flavobacteriia</taxon>
        <taxon>Flavobacteriales</taxon>
        <taxon>Weeksellaceae</taxon>
        <taxon>Elizabethkingia</taxon>
    </lineage>
</organism>
<dbReference type="STRING" id="238.BBD35_08995"/>
<comment type="caution">
    <text evidence="1">The sequence shown here is derived from an EMBL/GenBank/DDBJ whole genome shotgun (WGS) entry which is preliminary data.</text>
</comment>
<dbReference type="RefSeq" id="WP_069213775.1">
    <property type="nucleotide sequence ID" value="NZ_CP016378.1"/>
</dbReference>